<proteinExistence type="predicted"/>
<evidence type="ECO:0000256" key="2">
    <source>
        <dbReference type="SAM" id="MobiDB-lite"/>
    </source>
</evidence>
<evidence type="ECO:0008006" key="5">
    <source>
        <dbReference type="Google" id="ProtNLM"/>
    </source>
</evidence>
<dbReference type="PANTHER" id="PTHR33566">
    <property type="entry name" value="EN/SPM-LIKE TRANSPOSON-RELATED"/>
    <property type="match status" value="1"/>
</dbReference>
<dbReference type="AlphaFoldDB" id="A0A9Q0GX16"/>
<keyword evidence="1" id="KW-0175">Coiled coil</keyword>
<comment type="caution">
    <text evidence="3">The sequence shown here is derived from an EMBL/GenBank/DDBJ whole genome shotgun (WGS) entry which is preliminary data.</text>
</comment>
<gene>
    <name evidence="3" type="ORF">NE237_030046</name>
</gene>
<dbReference type="Proteomes" id="UP001141806">
    <property type="component" value="Unassembled WGS sequence"/>
</dbReference>
<feature type="compositionally biased region" description="Polar residues" evidence="2">
    <location>
        <begin position="1"/>
        <end position="27"/>
    </location>
</feature>
<dbReference type="OrthoDB" id="10036779at2759"/>
<evidence type="ECO:0000256" key="1">
    <source>
        <dbReference type="SAM" id="Coils"/>
    </source>
</evidence>
<sequence length="433" mass="48622">MLHSNHQLLISPRTLSTQESSPFSPVDQNDPRVIAESETQKEEFRRVEFIVTNSKKLQDDLQNLGLRIKHHEENLRFLNNCTNSLDESILDIQVALGKYHLSGEAKTENVNTNYCQTEEDTIEQILRQEKSAAGILYQLKTRHGSQAPNIALTKDVLGIVATLGKIDNDNLSRLLSEYLGMETMLAIVCKTYEGVKALELYDRESGINKSAGIHGLGSSIGRPINARFLAICLEDLRPYAGEFVAGDPQRKIALLKPRLPNGKCPAGFLGFAVNMINLDSPNLSSLTASGHGLRETLFYSLFSRLQVYRTRAEMLLAIPFISNGAISLDGGIIRSNGIFSLGNRKDIEVTFPISSGTAYRPPYYMQTEENKIKEMKWEKERLLEDVEREQALLNQTKGKYESKKQEFIKFLAESSHSTFQNQVPVGQDRSIPR</sequence>
<evidence type="ECO:0000313" key="4">
    <source>
        <dbReference type="Proteomes" id="UP001141806"/>
    </source>
</evidence>
<accession>A0A9Q0GX16</accession>
<name>A0A9Q0GX16_9MAGN</name>
<evidence type="ECO:0000313" key="3">
    <source>
        <dbReference type="EMBL" id="KAJ4953214.1"/>
    </source>
</evidence>
<feature type="region of interest" description="Disordered" evidence="2">
    <location>
        <begin position="1"/>
        <end position="31"/>
    </location>
</feature>
<feature type="coiled-coil region" evidence="1">
    <location>
        <begin position="365"/>
        <end position="406"/>
    </location>
</feature>
<reference evidence="3" key="1">
    <citation type="journal article" date="2023" name="Plant J.">
        <title>The genome of the king protea, Protea cynaroides.</title>
        <authorList>
            <person name="Chang J."/>
            <person name="Duong T.A."/>
            <person name="Schoeman C."/>
            <person name="Ma X."/>
            <person name="Roodt D."/>
            <person name="Barker N."/>
            <person name="Li Z."/>
            <person name="Van de Peer Y."/>
            <person name="Mizrachi E."/>
        </authorList>
    </citation>
    <scope>NUCLEOTIDE SEQUENCE</scope>
    <source>
        <tissue evidence="3">Young leaves</tissue>
    </source>
</reference>
<organism evidence="3 4">
    <name type="scientific">Protea cynaroides</name>
    <dbReference type="NCBI Taxonomy" id="273540"/>
    <lineage>
        <taxon>Eukaryota</taxon>
        <taxon>Viridiplantae</taxon>
        <taxon>Streptophyta</taxon>
        <taxon>Embryophyta</taxon>
        <taxon>Tracheophyta</taxon>
        <taxon>Spermatophyta</taxon>
        <taxon>Magnoliopsida</taxon>
        <taxon>Proteales</taxon>
        <taxon>Proteaceae</taxon>
        <taxon>Protea</taxon>
    </lineage>
</organism>
<keyword evidence="4" id="KW-1185">Reference proteome</keyword>
<dbReference type="EMBL" id="JAMYWD010000012">
    <property type="protein sequence ID" value="KAJ4953214.1"/>
    <property type="molecule type" value="Genomic_DNA"/>
</dbReference>
<protein>
    <recommendedName>
        <fullName evidence="5">Protein DEFECTIVE IN MERISTEM SILENCING 3</fullName>
    </recommendedName>
</protein>
<dbReference type="PANTHER" id="PTHR33566:SF6">
    <property type="entry name" value="PROTEIN DEFECTIVE IN MERISTEM SILENCING 3"/>
    <property type="match status" value="1"/>
</dbReference>